<dbReference type="GO" id="GO:0015031">
    <property type="term" value="P:protein transport"/>
    <property type="evidence" value="ECO:0007669"/>
    <property type="project" value="UniProtKB-KW"/>
</dbReference>
<dbReference type="RefSeq" id="WP_157726315.1">
    <property type="nucleotide sequence ID" value="NZ_AONC01000013.1"/>
</dbReference>
<dbReference type="STRING" id="1249627.D779_0374"/>
<dbReference type="EMBL" id="AONC01000013">
    <property type="protein sequence ID" value="EXJ16232.1"/>
    <property type="molecule type" value="Genomic_DNA"/>
</dbReference>
<dbReference type="Proteomes" id="UP000019460">
    <property type="component" value="Unassembled WGS sequence"/>
</dbReference>
<evidence type="ECO:0000313" key="5">
    <source>
        <dbReference type="EMBL" id="EXJ16232.1"/>
    </source>
</evidence>
<name>W9VJI9_9GAMM</name>
<evidence type="ECO:0000256" key="3">
    <source>
        <dbReference type="ARBA" id="ARBA00022729"/>
    </source>
</evidence>
<evidence type="ECO:0000313" key="6">
    <source>
        <dbReference type="Proteomes" id="UP000019460"/>
    </source>
</evidence>
<comment type="caution">
    <text evidence="5">The sequence shown here is derived from an EMBL/GenBank/DDBJ whole genome shotgun (WGS) entry which is preliminary data.</text>
</comment>
<keyword evidence="5" id="KW-0812">Transmembrane</keyword>
<dbReference type="AlphaFoldDB" id="W9VJI9"/>
<reference evidence="5 6" key="1">
    <citation type="submission" date="2012-11" db="EMBL/GenBank/DDBJ databases">
        <title>Genome assembly of Thiorhodococcus sp. AK35.</title>
        <authorList>
            <person name="Nupur N."/>
            <person name="Khatri I."/>
            <person name="Subramanian S."/>
            <person name="Pinnaka A."/>
        </authorList>
    </citation>
    <scope>NUCLEOTIDE SEQUENCE [LARGE SCALE GENOMIC DNA]</scope>
    <source>
        <strain evidence="5 6">AK35</strain>
    </source>
</reference>
<dbReference type="eggNOG" id="COG2834">
    <property type="taxonomic scope" value="Bacteria"/>
</dbReference>
<keyword evidence="2" id="KW-0813">Transport</keyword>
<protein>
    <submittedName>
        <fullName evidence="5">Putative transmembrane protein</fullName>
    </submittedName>
</protein>
<keyword evidence="3" id="KW-0732">Signal</keyword>
<sequence>MRSLAQVTQVEAEYRERVELSLLDQPLESSGHLSYQAPDRLSKTSDKGDAVLIDGDRIELIRGDGKTRLRISDHAALEGIVLALRATFAGDLDRLRRLYRLDYQSRPDGWTLELVPLERGIANLFQSVRIEGVDNRIDRLDILEGNGDRRRMRLTNQRLLVCPGPGNGCRGTP</sequence>
<dbReference type="CDD" id="cd16325">
    <property type="entry name" value="LolA"/>
    <property type="match status" value="1"/>
</dbReference>
<evidence type="ECO:0000256" key="2">
    <source>
        <dbReference type="ARBA" id="ARBA00022448"/>
    </source>
</evidence>
<keyword evidence="4" id="KW-0653">Protein transport</keyword>
<dbReference type="InterPro" id="IPR029046">
    <property type="entry name" value="LolA/LolB/LppX"/>
</dbReference>
<evidence type="ECO:0000256" key="4">
    <source>
        <dbReference type="ARBA" id="ARBA00022927"/>
    </source>
</evidence>
<dbReference type="Pfam" id="PF19574">
    <property type="entry name" value="LolA_3"/>
    <property type="match status" value="1"/>
</dbReference>
<dbReference type="Gene3D" id="2.50.20.10">
    <property type="entry name" value="Lipoprotein localisation LolA/LolB/LppX"/>
    <property type="match status" value="1"/>
</dbReference>
<keyword evidence="5" id="KW-0472">Membrane</keyword>
<dbReference type="InterPro" id="IPR004564">
    <property type="entry name" value="OM_lipoprot_carrier_LolA-like"/>
</dbReference>
<proteinExistence type="predicted"/>
<keyword evidence="6" id="KW-1185">Reference proteome</keyword>
<gene>
    <name evidence="5" type="ORF">D779_0374</name>
</gene>
<accession>W9VJI9</accession>
<dbReference type="OrthoDB" id="5564633at2"/>
<organism evidence="5 6">
    <name type="scientific">Imhoffiella purpurea</name>
    <dbReference type="NCBI Taxonomy" id="1249627"/>
    <lineage>
        <taxon>Bacteria</taxon>
        <taxon>Pseudomonadati</taxon>
        <taxon>Pseudomonadota</taxon>
        <taxon>Gammaproteobacteria</taxon>
        <taxon>Chromatiales</taxon>
        <taxon>Chromatiaceae</taxon>
        <taxon>Imhoffiella</taxon>
    </lineage>
</organism>
<comment type="subunit">
    <text evidence="1">Monomer.</text>
</comment>
<dbReference type="SUPFAM" id="SSF89392">
    <property type="entry name" value="Prokaryotic lipoproteins and lipoprotein localization factors"/>
    <property type="match status" value="1"/>
</dbReference>
<evidence type="ECO:0000256" key="1">
    <source>
        <dbReference type="ARBA" id="ARBA00011245"/>
    </source>
</evidence>